<dbReference type="Pfam" id="PF13577">
    <property type="entry name" value="SnoaL_4"/>
    <property type="match status" value="1"/>
</dbReference>
<dbReference type="InterPro" id="IPR032710">
    <property type="entry name" value="NTF2-like_dom_sf"/>
</dbReference>
<dbReference type="Gene3D" id="3.10.450.50">
    <property type="match status" value="1"/>
</dbReference>
<proteinExistence type="predicted"/>
<evidence type="ECO:0000313" key="3">
    <source>
        <dbReference type="Proteomes" id="UP001165378"/>
    </source>
</evidence>
<sequence length="157" mass="16796">MSDELAVIVDKYAITDVVNAVFDTVDAKDWTAARALFADEVDLDFTSLAGGDPVRLPADALVEGWIQGLHPLKQSFHAVSNIRVQLDGDSALVDTKGYAYNLLAEEVGGGLGGAKWEGWGAYRLALVRVAGAAWLVTALAFDAWHTVGDDAVRTHVQ</sequence>
<gene>
    <name evidence="2" type="ORF">LZ495_11525</name>
</gene>
<protein>
    <submittedName>
        <fullName evidence="2">Nuclear transport factor 2 family protein</fullName>
    </submittedName>
</protein>
<dbReference type="Proteomes" id="UP001165378">
    <property type="component" value="Unassembled WGS sequence"/>
</dbReference>
<reference evidence="2" key="1">
    <citation type="submission" date="2022-01" db="EMBL/GenBank/DDBJ databases">
        <title>Genome-Based Taxonomic Classification of the Phylum Actinobacteria.</title>
        <authorList>
            <person name="Gao Y."/>
        </authorList>
    </citation>
    <scope>NUCLEOTIDE SEQUENCE</scope>
    <source>
        <strain evidence="2">KLBMP 8922</strain>
    </source>
</reference>
<dbReference type="RefSeq" id="WP_235052015.1">
    <property type="nucleotide sequence ID" value="NZ_JAKFHA010000005.1"/>
</dbReference>
<evidence type="ECO:0000259" key="1">
    <source>
        <dbReference type="Pfam" id="PF13577"/>
    </source>
</evidence>
<comment type="caution">
    <text evidence="2">The sequence shown here is derived from an EMBL/GenBank/DDBJ whole genome shotgun (WGS) entry which is preliminary data.</text>
</comment>
<evidence type="ECO:0000313" key="2">
    <source>
        <dbReference type="EMBL" id="MCF2527843.1"/>
    </source>
</evidence>
<accession>A0AA41PXS8</accession>
<dbReference type="InterPro" id="IPR037401">
    <property type="entry name" value="SnoaL-like"/>
</dbReference>
<organism evidence="2 3">
    <name type="scientific">Yinghuangia soli</name>
    <dbReference type="NCBI Taxonomy" id="2908204"/>
    <lineage>
        <taxon>Bacteria</taxon>
        <taxon>Bacillati</taxon>
        <taxon>Actinomycetota</taxon>
        <taxon>Actinomycetes</taxon>
        <taxon>Kitasatosporales</taxon>
        <taxon>Streptomycetaceae</taxon>
        <taxon>Yinghuangia</taxon>
    </lineage>
</organism>
<dbReference type="SUPFAM" id="SSF54427">
    <property type="entry name" value="NTF2-like"/>
    <property type="match status" value="1"/>
</dbReference>
<dbReference type="EMBL" id="JAKFHA010000005">
    <property type="protein sequence ID" value="MCF2527843.1"/>
    <property type="molecule type" value="Genomic_DNA"/>
</dbReference>
<keyword evidence="3" id="KW-1185">Reference proteome</keyword>
<feature type="domain" description="SnoaL-like" evidence="1">
    <location>
        <begin position="10"/>
        <end position="138"/>
    </location>
</feature>
<name>A0AA41PXS8_9ACTN</name>
<dbReference type="AlphaFoldDB" id="A0AA41PXS8"/>